<dbReference type="InterPro" id="IPR019821">
    <property type="entry name" value="Kinesin_motor_CS"/>
</dbReference>
<dbReference type="PRINTS" id="PR00380">
    <property type="entry name" value="KINESINHEAVY"/>
</dbReference>
<dbReference type="InterPro" id="IPR038105">
    <property type="entry name" value="Kif23_Arf-bd_sf"/>
</dbReference>
<dbReference type="GO" id="GO:0072686">
    <property type="term" value="C:mitotic spindle"/>
    <property type="evidence" value="ECO:0007669"/>
    <property type="project" value="TreeGrafter"/>
</dbReference>
<keyword evidence="2" id="KW-0963">Cytoplasm</keyword>
<dbReference type="OrthoDB" id="2403182at2759"/>
<dbReference type="InterPro" id="IPR027417">
    <property type="entry name" value="P-loop_NTPase"/>
</dbReference>
<dbReference type="AlphaFoldDB" id="A0A9N9MVZ9"/>
<dbReference type="SUPFAM" id="SSF52540">
    <property type="entry name" value="P-loop containing nucleoside triphosphate hydrolases"/>
    <property type="match status" value="1"/>
</dbReference>
<keyword evidence="4 11" id="KW-0493">Microtubule</keyword>
<dbReference type="InterPro" id="IPR047149">
    <property type="entry name" value="KIF11-like"/>
</dbReference>
<name>A0A9N9MVZ9_9CUCU</name>
<dbReference type="InterPro" id="IPR001752">
    <property type="entry name" value="Kinesin_motor_dom"/>
</dbReference>
<organism evidence="15 16">
    <name type="scientific">Ceutorhynchus assimilis</name>
    <name type="common">cabbage seed weevil</name>
    <dbReference type="NCBI Taxonomy" id="467358"/>
    <lineage>
        <taxon>Eukaryota</taxon>
        <taxon>Metazoa</taxon>
        <taxon>Ecdysozoa</taxon>
        <taxon>Arthropoda</taxon>
        <taxon>Hexapoda</taxon>
        <taxon>Insecta</taxon>
        <taxon>Pterygota</taxon>
        <taxon>Neoptera</taxon>
        <taxon>Endopterygota</taxon>
        <taxon>Coleoptera</taxon>
        <taxon>Polyphaga</taxon>
        <taxon>Cucujiformia</taxon>
        <taxon>Curculionidae</taxon>
        <taxon>Ceutorhynchinae</taxon>
        <taxon>Ceutorhynchus</taxon>
    </lineage>
</organism>
<feature type="domain" description="Kinesin motor" evidence="14">
    <location>
        <begin position="38"/>
        <end position="441"/>
    </location>
</feature>
<feature type="binding site" evidence="10">
    <location>
        <begin position="121"/>
        <end position="128"/>
    </location>
    <ligand>
        <name>ATP</name>
        <dbReference type="ChEBI" id="CHEBI:30616"/>
    </ligand>
</feature>
<evidence type="ECO:0000256" key="7">
    <source>
        <dbReference type="ARBA" id="ARBA00023054"/>
    </source>
</evidence>
<dbReference type="GO" id="GO:0005524">
    <property type="term" value="F:ATP binding"/>
    <property type="evidence" value="ECO:0007669"/>
    <property type="project" value="UniProtKB-UniRule"/>
</dbReference>
<feature type="region of interest" description="Disordered" evidence="13">
    <location>
        <begin position="1"/>
        <end position="38"/>
    </location>
</feature>
<keyword evidence="9" id="KW-0206">Cytoskeleton</keyword>
<dbReference type="GO" id="GO:0005876">
    <property type="term" value="C:spindle microtubule"/>
    <property type="evidence" value="ECO:0007669"/>
    <property type="project" value="TreeGrafter"/>
</dbReference>
<dbReference type="GO" id="GO:0007018">
    <property type="term" value="P:microtubule-based movement"/>
    <property type="evidence" value="ECO:0007669"/>
    <property type="project" value="InterPro"/>
</dbReference>
<dbReference type="SMART" id="SM00129">
    <property type="entry name" value="KISc"/>
    <property type="match status" value="1"/>
</dbReference>
<dbReference type="Proteomes" id="UP001152799">
    <property type="component" value="Chromosome 7"/>
</dbReference>
<dbReference type="FunFam" id="2.60.40.4330:FF:000002">
    <property type="entry name" value="Kinesin-like protein"/>
    <property type="match status" value="1"/>
</dbReference>
<feature type="region of interest" description="Disordered" evidence="13">
    <location>
        <begin position="730"/>
        <end position="750"/>
    </location>
</feature>
<keyword evidence="6 10" id="KW-0067">ATP-binding</keyword>
<dbReference type="EMBL" id="OU892283">
    <property type="protein sequence ID" value="CAG9771784.1"/>
    <property type="molecule type" value="Genomic_DNA"/>
</dbReference>
<evidence type="ECO:0000313" key="16">
    <source>
        <dbReference type="Proteomes" id="UP001152799"/>
    </source>
</evidence>
<accession>A0A9N9MVZ9</accession>
<keyword evidence="8 10" id="KW-0505">Motor protein</keyword>
<evidence type="ECO:0000256" key="2">
    <source>
        <dbReference type="ARBA" id="ARBA00022490"/>
    </source>
</evidence>
<evidence type="ECO:0000256" key="1">
    <source>
        <dbReference type="ARBA" id="ARBA00004186"/>
    </source>
</evidence>
<dbReference type="InterPro" id="IPR032384">
    <property type="entry name" value="Kif23_Arf-bd"/>
</dbReference>
<dbReference type="GO" id="GO:0008017">
    <property type="term" value="F:microtubule binding"/>
    <property type="evidence" value="ECO:0007669"/>
    <property type="project" value="InterPro"/>
</dbReference>
<evidence type="ECO:0000256" key="3">
    <source>
        <dbReference type="ARBA" id="ARBA00022553"/>
    </source>
</evidence>
<dbReference type="Gene3D" id="2.60.40.4330">
    <property type="entry name" value="Kinesin-like protein Kif23, Arf6-interacting domain"/>
    <property type="match status" value="1"/>
</dbReference>
<evidence type="ECO:0000256" key="6">
    <source>
        <dbReference type="ARBA" id="ARBA00022840"/>
    </source>
</evidence>
<reference evidence="15" key="1">
    <citation type="submission" date="2022-01" db="EMBL/GenBank/DDBJ databases">
        <authorList>
            <person name="King R."/>
        </authorList>
    </citation>
    <scope>NUCLEOTIDE SEQUENCE</scope>
</reference>
<keyword evidence="5 10" id="KW-0547">Nucleotide-binding</keyword>
<evidence type="ECO:0000256" key="10">
    <source>
        <dbReference type="PROSITE-ProRule" id="PRU00283"/>
    </source>
</evidence>
<comment type="similarity">
    <text evidence="10 11">Belongs to the TRAFAC class myosin-kinesin ATPase superfamily. Kinesin family.</text>
</comment>
<proteinExistence type="inferred from homology"/>
<dbReference type="GO" id="GO:0090307">
    <property type="term" value="P:mitotic spindle assembly"/>
    <property type="evidence" value="ECO:0007669"/>
    <property type="project" value="TreeGrafter"/>
</dbReference>
<evidence type="ECO:0000259" key="14">
    <source>
        <dbReference type="PROSITE" id="PS50067"/>
    </source>
</evidence>
<evidence type="ECO:0000256" key="8">
    <source>
        <dbReference type="ARBA" id="ARBA00023175"/>
    </source>
</evidence>
<keyword evidence="16" id="KW-1185">Reference proteome</keyword>
<dbReference type="PANTHER" id="PTHR47970:SF29">
    <property type="entry name" value="KINESIN FAMILY MEMBER 20B"/>
    <property type="match status" value="1"/>
</dbReference>
<comment type="subcellular location">
    <subcellularLocation>
        <location evidence="1">Cytoplasm</location>
        <location evidence="1">Cytoskeleton</location>
        <location evidence="1">Spindle</location>
    </subcellularLocation>
</comment>
<dbReference type="Pfam" id="PF16540">
    <property type="entry name" value="MKLP1_Arf_bdg"/>
    <property type="match status" value="1"/>
</dbReference>
<evidence type="ECO:0000256" key="4">
    <source>
        <dbReference type="ARBA" id="ARBA00022701"/>
    </source>
</evidence>
<feature type="coiled-coil region" evidence="12">
    <location>
        <begin position="574"/>
        <end position="644"/>
    </location>
</feature>
<dbReference type="GO" id="GO:0005634">
    <property type="term" value="C:nucleus"/>
    <property type="evidence" value="ECO:0007669"/>
    <property type="project" value="TreeGrafter"/>
</dbReference>
<dbReference type="GO" id="GO:0051231">
    <property type="term" value="P:spindle elongation"/>
    <property type="evidence" value="ECO:0007669"/>
    <property type="project" value="TreeGrafter"/>
</dbReference>
<dbReference type="Gene3D" id="3.40.850.10">
    <property type="entry name" value="Kinesin motor domain"/>
    <property type="match status" value="1"/>
</dbReference>
<dbReference type="PROSITE" id="PS50067">
    <property type="entry name" value="KINESIN_MOTOR_2"/>
    <property type="match status" value="1"/>
</dbReference>
<dbReference type="InterPro" id="IPR036961">
    <property type="entry name" value="Kinesin_motor_dom_sf"/>
</dbReference>
<evidence type="ECO:0000256" key="5">
    <source>
        <dbReference type="ARBA" id="ARBA00022741"/>
    </source>
</evidence>
<protein>
    <recommendedName>
        <fullName evidence="11">Kinesin-like protein</fullName>
    </recommendedName>
</protein>
<keyword evidence="7 12" id="KW-0175">Coiled coil</keyword>
<keyword evidence="3" id="KW-0597">Phosphoprotein</keyword>
<evidence type="ECO:0000256" key="11">
    <source>
        <dbReference type="RuleBase" id="RU000394"/>
    </source>
</evidence>
<sequence length="809" mass="91455">MNSASRFNPPSAKKLRREKTTLSSHSSESDGEQSNKDPVHVYCRIRPLKEGSEPTTCLKILSADTLALNTPDSRNTRKEIHYKFKHIFTAFSPQAELFAHVAYPLLEDLLHGKNGLLFTYGVTGSGKTYTLTGDQNDPGIMPRCIDTIFNSIADYQAPKCVIKSDRMNGFEIQTEDDAMHDRLQAVKSCFTKTPKTPRKGNGDKISYSNDGTRIQCINENNLYSVFISYVEIYNNSVFDLLDESSGKTLQNKILREDCHKNMYVNGVVEIEVKSAQEAYEVFNAGQTRKRMASTSLNSGSSRSHSIFNIRVVQLERYATNSHGQPMIPNENMIKVGQLSLVDLAGSERTNRTNNTGMRLKEASSINNSLMSLRSCLEILRENQMNKGNRLVPYRDSRLTFIFKHYFEGDGTVKMVVCVNPSLEDFEENIQVLKFAEMTQDVKIAKAEVKYTPIKKTISRNKENQTPAKSVTKSASSFTLLPDVPIVKLNLDATDECRSAIDKVIKVLKLRAAKSKHLDKDIDERQQELRKKLVTLNQQCVLTSAEMKSLKTMIHKEKQKSRNLHLKMTDIESANQDLQGKNEELVDIVRSLKNTVNEKDLKINHYILEKDRTKQKLVLENEKKNQELDAKLRRQRAHLNAAMKAKDEKLRMVKGIIDAEMPPVEMNTIDLDLADPVKSRDSQITQTPQSFSQSHVYRRNLTPGPATKSRRSRSAGEVWLEHNVIKPCPLGTVMQPSMKKRKSVSKLDKASDITNPKQSKYCLVAQEPDTDGEIETKLYKADIVPTCGGGAQVIFNDVERLRQESPTKSP</sequence>
<evidence type="ECO:0000256" key="9">
    <source>
        <dbReference type="ARBA" id="ARBA00023212"/>
    </source>
</evidence>
<dbReference type="GO" id="GO:0008574">
    <property type="term" value="F:plus-end-directed microtubule motor activity"/>
    <property type="evidence" value="ECO:0007669"/>
    <property type="project" value="TreeGrafter"/>
</dbReference>
<gene>
    <name evidence="15" type="ORF">CEUTPL_LOCUS12209</name>
</gene>
<dbReference type="Pfam" id="PF00225">
    <property type="entry name" value="Kinesin"/>
    <property type="match status" value="1"/>
</dbReference>
<dbReference type="PROSITE" id="PS00411">
    <property type="entry name" value="KINESIN_MOTOR_1"/>
    <property type="match status" value="1"/>
</dbReference>
<dbReference type="PANTHER" id="PTHR47970">
    <property type="entry name" value="KINESIN-LIKE PROTEIN KIF11"/>
    <property type="match status" value="1"/>
</dbReference>
<evidence type="ECO:0000256" key="12">
    <source>
        <dbReference type="SAM" id="Coils"/>
    </source>
</evidence>
<evidence type="ECO:0000256" key="13">
    <source>
        <dbReference type="SAM" id="MobiDB-lite"/>
    </source>
</evidence>
<evidence type="ECO:0000313" key="15">
    <source>
        <dbReference type="EMBL" id="CAG9771784.1"/>
    </source>
</evidence>